<name>A0A813FTE9_POLGL</name>
<protein>
    <submittedName>
        <fullName evidence="1">Uncharacterized protein</fullName>
    </submittedName>
</protein>
<comment type="caution">
    <text evidence="1">The sequence shown here is derived from an EMBL/GenBank/DDBJ whole genome shotgun (WGS) entry which is preliminary data.</text>
</comment>
<evidence type="ECO:0000313" key="1">
    <source>
        <dbReference type="EMBL" id="CAE8616806.1"/>
    </source>
</evidence>
<gene>
    <name evidence="1" type="ORF">PGLA1383_LOCUS34477</name>
</gene>
<sequence length="252" mass="28097">MGVCLSQDANGPAASISELVEYQAAQSLGFSEGTFAVAFYSAVSSTESSVKDQRCPRSWSVCSMEDCRTFQDVHEIQHVHEIQEIHNVWEEETPTPESDSDEEAQARIDRLLSELQAGREVMLGHKLATVAYNHSLHCFDVQDSDVGSAPELLYPLAAMDECLPSRIRGSAAYEVKAQFFNTTDDLVFRFSKRQDQAAFVPMLHRMSAEARKVDKWHEDWGPGWDDDSTELEEVDTCDSFGSPPDTPLLAVV</sequence>
<evidence type="ECO:0000313" key="2">
    <source>
        <dbReference type="Proteomes" id="UP000654075"/>
    </source>
</evidence>
<organism evidence="1 2">
    <name type="scientific">Polarella glacialis</name>
    <name type="common">Dinoflagellate</name>
    <dbReference type="NCBI Taxonomy" id="89957"/>
    <lineage>
        <taxon>Eukaryota</taxon>
        <taxon>Sar</taxon>
        <taxon>Alveolata</taxon>
        <taxon>Dinophyceae</taxon>
        <taxon>Suessiales</taxon>
        <taxon>Suessiaceae</taxon>
        <taxon>Polarella</taxon>
    </lineage>
</organism>
<accession>A0A813FTE9</accession>
<dbReference type="EMBL" id="CAJNNV010025969">
    <property type="protein sequence ID" value="CAE8616806.1"/>
    <property type="molecule type" value="Genomic_DNA"/>
</dbReference>
<reference evidence="1" key="1">
    <citation type="submission" date="2021-02" db="EMBL/GenBank/DDBJ databases">
        <authorList>
            <person name="Dougan E. K."/>
            <person name="Rhodes N."/>
            <person name="Thang M."/>
            <person name="Chan C."/>
        </authorList>
    </citation>
    <scope>NUCLEOTIDE SEQUENCE</scope>
</reference>
<dbReference type="AlphaFoldDB" id="A0A813FTE9"/>
<dbReference type="Proteomes" id="UP000654075">
    <property type="component" value="Unassembled WGS sequence"/>
</dbReference>
<proteinExistence type="predicted"/>
<keyword evidence="2" id="KW-1185">Reference proteome</keyword>